<protein>
    <recommendedName>
        <fullName evidence="3">Universal stress protein</fullName>
    </recommendedName>
</protein>
<gene>
    <name evidence="1" type="ORF">M0L20_18680</name>
</gene>
<organism evidence="1 2">
    <name type="scientific">Spirosoma liriopis</name>
    <dbReference type="NCBI Taxonomy" id="2937440"/>
    <lineage>
        <taxon>Bacteria</taxon>
        <taxon>Pseudomonadati</taxon>
        <taxon>Bacteroidota</taxon>
        <taxon>Cytophagia</taxon>
        <taxon>Cytophagales</taxon>
        <taxon>Cytophagaceae</taxon>
        <taxon>Spirosoma</taxon>
    </lineage>
</organism>
<comment type="caution">
    <text evidence="1">The sequence shown here is derived from an EMBL/GenBank/DDBJ whole genome shotgun (WGS) entry which is preliminary data.</text>
</comment>
<name>A0ABT0HPI9_9BACT</name>
<accession>A0ABT0HPI9</accession>
<evidence type="ECO:0008006" key="3">
    <source>
        <dbReference type="Google" id="ProtNLM"/>
    </source>
</evidence>
<evidence type="ECO:0000313" key="1">
    <source>
        <dbReference type="EMBL" id="MCK8493900.1"/>
    </source>
</evidence>
<keyword evidence="2" id="KW-1185">Reference proteome</keyword>
<dbReference type="RefSeq" id="WP_232562712.1">
    <property type="nucleotide sequence ID" value="NZ_JALPRF010000003.1"/>
</dbReference>
<dbReference type="EMBL" id="JALPRF010000003">
    <property type="protein sequence ID" value="MCK8493900.1"/>
    <property type="molecule type" value="Genomic_DNA"/>
</dbReference>
<proteinExistence type="predicted"/>
<sequence>MKTVFFLTDCSVDSALFVRRWLTDQNEAVIRLTIVHPYDIEAGDALTKETHRVAKQQAVTRLARWLDMIPASTSVELKPETLLASPELAAKIHQHLRAYDYILVDEPAGVLMA</sequence>
<evidence type="ECO:0000313" key="2">
    <source>
        <dbReference type="Proteomes" id="UP001202180"/>
    </source>
</evidence>
<dbReference type="Proteomes" id="UP001202180">
    <property type="component" value="Unassembled WGS sequence"/>
</dbReference>
<reference evidence="1 2" key="1">
    <citation type="submission" date="2022-04" db="EMBL/GenBank/DDBJ databases">
        <title>Spirosoma sp. strain RP8 genome sequencing and assembly.</title>
        <authorList>
            <person name="Jung Y."/>
        </authorList>
    </citation>
    <scope>NUCLEOTIDE SEQUENCE [LARGE SCALE GENOMIC DNA]</scope>
    <source>
        <strain evidence="1 2">RP8</strain>
    </source>
</reference>